<comment type="caution">
    <text evidence="10">The sequence shown here is derived from an EMBL/GenBank/DDBJ whole genome shotgun (WGS) entry which is preliminary data.</text>
</comment>
<sequence>MKIKQYLKNWYSNSRMLLNITISLFAFLLLEIFNLRTLKRIVFKVPFKTLLLICTSVLLCLLICNHIIEQKTQLKTYSNVCAIPKNKVGLLLGASKYIGNGRINPYYQYRIDAAIELYNSGKITHLLISGDNSRKGYDEPTDFKTDLIALGIPSDKIYLDYAGFRTLDSIVRAKEIFNLKSFTIISQNFHNKRAIYLAEKHGLSVIAFNAKDVIGRQGDKTNKREYLARVKAVIDILLKIKPKYLGSKVLIK</sequence>
<evidence type="ECO:0000256" key="6">
    <source>
        <dbReference type="ARBA" id="ARBA00023136"/>
    </source>
</evidence>
<evidence type="ECO:0000256" key="2">
    <source>
        <dbReference type="ARBA" id="ARBA00022475"/>
    </source>
</evidence>
<feature type="domain" description="DUF218" evidence="9">
    <location>
        <begin position="98"/>
        <end position="215"/>
    </location>
</feature>
<reference evidence="11" key="1">
    <citation type="journal article" date="2019" name="Int. J. Syst. Evol. Microbiol.">
        <title>The Global Catalogue of Microorganisms (GCM) 10K type strain sequencing project: providing services to taxonomists for standard genome sequencing and annotation.</title>
        <authorList>
            <consortium name="The Broad Institute Genomics Platform"/>
            <consortium name="The Broad Institute Genome Sequencing Center for Infectious Disease"/>
            <person name="Wu L."/>
            <person name="Ma J."/>
        </authorList>
    </citation>
    <scope>NUCLEOTIDE SEQUENCE [LARGE SCALE GENOMIC DNA]</scope>
    <source>
        <strain evidence="11">CCUG 62114</strain>
    </source>
</reference>
<dbReference type="PANTHER" id="PTHR30336">
    <property type="entry name" value="INNER MEMBRANE PROTEIN, PROBABLE PERMEASE"/>
    <property type="match status" value="1"/>
</dbReference>
<keyword evidence="2" id="KW-1003">Cell membrane</keyword>
<dbReference type="InterPro" id="IPR051599">
    <property type="entry name" value="Cell_Envelope_Assoc"/>
</dbReference>
<feature type="transmembrane region" description="Helical" evidence="8">
    <location>
        <begin position="47"/>
        <end position="68"/>
    </location>
</feature>
<evidence type="ECO:0000256" key="3">
    <source>
        <dbReference type="ARBA" id="ARBA00022519"/>
    </source>
</evidence>
<evidence type="ECO:0000313" key="11">
    <source>
        <dbReference type="Proteomes" id="UP001596997"/>
    </source>
</evidence>
<evidence type="ECO:0000256" key="8">
    <source>
        <dbReference type="SAM" id="Phobius"/>
    </source>
</evidence>
<proteinExistence type="predicted"/>
<dbReference type="CDD" id="cd06259">
    <property type="entry name" value="YdcF-like"/>
    <property type="match status" value="1"/>
</dbReference>
<dbReference type="Proteomes" id="UP001596997">
    <property type="component" value="Unassembled WGS sequence"/>
</dbReference>
<evidence type="ECO:0000256" key="1">
    <source>
        <dbReference type="ARBA" id="ARBA00004377"/>
    </source>
</evidence>
<organism evidence="10 11">
    <name type="scientific">Pseudofulvibacter geojedonensis</name>
    <dbReference type="NCBI Taxonomy" id="1123758"/>
    <lineage>
        <taxon>Bacteria</taxon>
        <taxon>Pseudomonadati</taxon>
        <taxon>Bacteroidota</taxon>
        <taxon>Flavobacteriia</taxon>
        <taxon>Flavobacteriales</taxon>
        <taxon>Flavobacteriaceae</taxon>
        <taxon>Pseudofulvibacter</taxon>
    </lineage>
</organism>
<comment type="subcellular location">
    <subcellularLocation>
        <location evidence="1">Cell inner membrane</location>
        <topology evidence="1">Single-pass membrane protein</topology>
    </subcellularLocation>
</comment>
<dbReference type="PANTHER" id="PTHR30336:SF0">
    <property type="entry name" value="PROTEIN SANA"/>
    <property type="match status" value="1"/>
</dbReference>
<feature type="transmembrane region" description="Helical" evidence="8">
    <location>
        <begin position="16"/>
        <end position="35"/>
    </location>
</feature>
<accession>A0ABW3I698</accession>
<keyword evidence="6 8" id="KW-0472">Membrane</keyword>
<keyword evidence="11" id="KW-1185">Reference proteome</keyword>
<dbReference type="Pfam" id="PF02698">
    <property type="entry name" value="DUF218"/>
    <property type="match status" value="1"/>
</dbReference>
<evidence type="ECO:0000256" key="5">
    <source>
        <dbReference type="ARBA" id="ARBA00022989"/>
    </source>
</evidence>
<protein>
    <submittedName>
        <fullName evidence="10">Vancomycin high temperature exclusion protein</fullName>
    </submittedName>
</protein>
<evidence type="ECO:0000256" key="4">
    <source>
        <dbReference type="ARBA" id="ARBA00022692"/>
    </source>
</evidence>
<evidence type="ECO:0000313" key="10">
    <source>
        <dbReference type="EMBL" id="MFD0965012.1"/>
    </source>
</evidence>
<keyword evidence="4 8" id="KW-0812">Transmembrane</keyword>
<gene>
    <name evidence="10" type="ORF">ACFQ1O_13430</name>
</gene>
<keyword evidence="3" id="KW-0997">Cell inner membrane</keyword>
<evidence type="ECO:0000259" key="9">
    <source>
        <dbReference type="Pfam" id="PF02698"/>
    </source>
</evidence>
<name>A0ABW3I698_9FLAO</name>
<evidence type="ECO:0000256" key="7">
    <source>
        <dbReference type="ARBA" id="ARBA00037355"/>
    </source>
</evidence>
<dbReference type="EMBL" id="JBHTJM010000010">
    <property type="protein sequence ID" value="MFD0965012.1"/>
    <property type="molecule type" value="Genomic_DNA"/>
</dbReference>
<dbReference type="InterPro" id="IPR003848">
    <property type="entry name" value="DUF218"/>
</dbReference>
<keyword evidence="5 8" id="KW-1133">Transmembrane helix</keyword>
<comment type="function">
    <text evidence="7">Participates in the barrier function of the cell envelope.</text>
</comment>